<dbReference type="GO" id="GO:0009289">
    <property type="term" value="C:pilus"/>
    <property type="evidence" value="ECO:0007669"/>
    <property type="project" value="UniProtKB-SubCell"/>
</dbReference>
<evidence type="ECO:0000313" key="8">
    <source>
        <dbReference type="EMBL" id="KLQ02152.1"/>
    </source>
</evidence>
<evidence type="ECO:0000256" key="2">
    <source>
        <dbReference type="ARBA" id="ARBA00006671"/>
    </source>
</evidence>
<evidence type="ECO:0000256" key="3">
    <source>
        <dbReference type="ARBA" id="ARBA00022729"/>
    </source>
</evidence>
<reference evidence="10 16" key="3">
    <citation type="submission" date="2018-07" db="EMBL/GenBank/DDBJ databases">
        <title>The use of a cohorting ward and systematic surveillance cultures for the control of a Klebsiella pneumoniae carbapenemase (KPC)-producing Enterobacteriaceae outbreak.</title>
        <authorList>
            <person name="Doi Y."/>
        </authorList>
    </citation>
    <scope>NUCLEOTIDE SEQUENCE [LARGE SCALE GENOMIC DNA]</scope>
    <source>
        <strain evidence="10 16">1-RC-17-04017</strain>
    </source>
</reference>
<dbReference type="AlphaFoldDB" id="A0A0F0RZ23"/>
<evidence type="ECO:0000313" key="12">
    <source>
        <dbReference type="EMBL" id="SAB82260.1"/>
    </source>
</evidence>
<dbReference type="PANTHER" id="PTHR33420:SF12">
    <property type="entry name" value="FIMBRIN-LIKE PROTEIN FIMI-RELATED"/>
    <property type="match status" value="1"/>
</dbReference>
<dbReference type="OrthoDB" id="6522787at2"/>
<evidence type="ECO:0000313" key="16">
    <source>
        <dbReference type="Proteomes" id="UP000255291"/>
    </source>
</evidence>
<gene>
    <name evidence="7" type="primary">fimI</name>
    <name evidence="8" type="ORF">ABF77_15380</name>
    <name evidence="10" type="ORF">DXF87_02600</name>
    <name evidence="9" type="ORF">J0A64_13485</name>
    <name evidence="7" type="ORF">OIPHN260_12090</name>
    <name evidence="12" type="ORF">SAMEA2273136_01261</name>
    <name evidence="11" type="ORF">SAMEA2273443_00271</name>
</gene>
<evidence type="ECO:0000313" key="11">
    <source>
        <dbReference type="EMBL" id="SAA03009.1"/>
    </source>
</evidence>
<dbReference type="InterPro" id="IPR036937">
    <property type="entry name" value="Adhesion_dom_fimbrial_sf"/>
</dbReference>
<dbReference type="RefSeq" id="WP_008499334.1">
    <property type="nucleotide sequence ID" value="NZ_ABLMAY040000023.1"/>
</dbReference>
<keyword evidence="14" id="KW-1185">Reference proteome</keyword>
<proteinExistence type="inferred from homology"/>
<keyword evidence="3 5" id="KW-0732">Signal</keyword>
<dbReference type="KEGG" id="ecls:LI67_006350"/>
<evidence type="ECO:0000259" key="6">
    <source>
        <dbReference type="Pfam" id="PF00419"/>
    </source>
</evidence>
<evidence type="ECO:0000313" key="14">
    <source>
        <dbReference type="Proteomes" id="UP000077063"/>
    </source>
</evidence>
<comment type="similarity">
    <text evidence="2">Belongs to the fimbrial protein family.</text>
</comment>
<dbReference type="EMBL" id="AP023447">
    <property type="protein sequence ID" value="BCL41707.1"/>
    <property type="molecule type" value="Genomic_DNA"/>
</dbReference>
<accession>A0A167Q0A4</accession>
<evidence type="ECO:0000313" key="13">
    <source>
        <dbReference type="Proteomes" id="UP000036013"/>
    </source>
</evidence>
<feature type="chain" id="PRO_5044542040" evidence="5">
    <location>
        <begin position="21"/>
        <end position="181"/>
    </location>
</feature>
<dbReference type="GO" id="GO:0043709">
    <property type="term" value="P:cell adhesion involved in single-species biofilm formation"/>
    <property type="evidence" value="ECO:0007669"/>
    <property type="project" value="TreeGrafter"/>
</dbReference>
<dbReference type="Gene3D" id="2.60.40.1090">
    <property type="entry name" value="Fimbrial-type adhesion domain"/>
    <property type="match status" value="1"/>
</dbReference>
<dbReference type="EMBL" id="FKDD01000004">
    <property type="protein sequence ID" value="SAB82260.1"/>
    <property type="molecule type" value="Genomic_DNA"/>
</dbReference>
<organism evidence="8 13">
    <name type="scientific">Enterobacter roggenkampii</name>
    <dbReference type="NCBI Taxonomy" id="1812935"/>
    <lineage>
        <taxon>Bacteria</taxon>
        <taxon>Pseudomonadati</taxon>
        <taxon>Pseudomonadota</taxon>
        <taxon>Gammaproteobacteria</taxon>
        <taxon>Enterobacterales</taxon>
        <taxon>Enterobacteriaceae</taxon>
        <taxon>Enterobacter</taxon>
        <taxon>Enterobacter cloacae complex</taxon>
    </lineage>
</organism>
<dbReference type="Proteomes" id="UP000595858">
    <property type="component" value="Chromosome"/>
</dbReference>
<dbReference type="PANTHER" id="PTHR33420">
    <property type="entry name" value="FIMBRIAL SUBUNIT ELFA-RELATED"/>
    <property type="match status" value="1"/>
</dbReference>
<dbReference type="InterPro" id="IPR008966">
    <property type="entry name" value="Adhesion_dom_sf"/>
</dbReference>
<reference evidence="14 15" key="2">
    <citation type="submission" date="2016-03" db="EMBL/GenBank/DDBJ databases">
        <authorList>
            <consortium name="Pathogen Informatics"/>
        </authorList>
    </citation>
    <scope>NUCLEOTIDE SEQUENCE [LARGE SCALE GENOMIC DNA]</scope>
    <source>
        <strain evidence="14">e2161</strain>
        <strain evidence="11">E2161</strain>
        <strain evidence="15">e264</strain>
        <strain evidence="12">E264</strain>
    </source>
</reference>
<evidence type="ECO:0000256" key="4">
    <source>
        <dbReference type="ARBA" id="ARBA00023263"/>
    </source>
</evidence>
<dbReference type="NCBIfam" id="NF011747">
    <property type="entry name" value="PRK15200.1"/>
    <property type="match status" value="1"/>
</dbReference>
<feature type="signal peptide" evidence="5">
    <location>
        <begin position="1"/>
        <end position="20"/>
    </location>
</feature>
<dbReference type="SUPFAM" id="SSF49401">
    <property type="entry name" value="Bacterial adhesins"/>
    <property type="match status" value="1"/>
</dbReference>
<name>A0A0F0RZ23_9ENTR</name>
<evidence type="ECO:0000313" key="9">
    <source>
        <dbReference type="EMBL" id="MBU3767606.1"/>
    </source>
</evidence>
<evidence type="ECO:0000313" key="10">
    <source>
        <dbReference type="EMBL" id="RDT61601.1"/>
    </source>
</evidence>
<comment type="subcellular location">
    <subcellularLocation>
        <location evidence="1">Fimbrium</location>
    </subcellularLocation>
</comment>
<dbReference type="EMBL" id="LEDI01000034">
    <property type="protein sequence ID" value="KLQ02152.1"/>
    <property type="molecule type" value="Genomic_DNA"/>
</dbReference>
<reference evidence="9 17" key="5">
    <citation type="journal article" date="2021" name="Clin. Infect. Dis.">
        <title>Rapid development of cefiderocol resistance in carbapenem-resistant Enterobacter cloacae during therapy is associated with heterogeneous mutations in the catecholate siderophore receptor cira.</title>
        <authorList>
            <person name="Klein S."/>
            <person name="Boutin S."/>
            <person name="Kocer K."/>
            <person name="Fiedler M.O."/>
            <person name="Storzinger D."/>
            <person name="Weigand M.A."/>
            <person name="Tan B."/>
            <person name="Richter D."/>
            <person name="Rupp C."/>
            <person name="Mieth M."/>
            <person name="Mehrabi A."/>
            <person name="Hackert T."/>
            <person name="Zimmermann S."/>
            <person name="Heeg K."/>
            <person name="Nurjadi D."/>
        </authorList>
    </citation>
    <scope>NUCLEOTIDE SEQUENCE [LARGE SCALE GENOMIC DNA]</scope>
    <source>
        <strain evidence="9 17">BK34275</strain>
    </source>
</reference>
<dbReference type="EMBL" id="QRBW01000003">
    <property type="protein sequence ID" value="RDT61601.1"/>
    <property type="molecule type" value="Genomic_DNA"/>
</dbReference>
<evidence type="ECO:0000256" key="1">
    <source>
        <dbReference type="ARBA" id="ARBA00004561"/>
    </source>
</evidence>
<dbReference type="InterPro" id="IPR000259">
    <property type="entry name" value="Adhesion_dom_fimbrial"/>
</dbReference>
<accession>A0A0F0RZ23</accession>
<dbReference type="Proteomes" id="UP000036013">
    <property type="component" value="Unassembled WGS sequence"/>
</dbReference>
<accession>A0A155LDD0</accession>
<dbReference type="EMBL" id="FKDK01000001">
    <property type="protein sequence ID" value="SAA03009.1"/>
    <property type="molecule type" value="Genomic_DNA"/>
</dbReference>
<evidence type="ECO:0000256" key="5">
    <source>
        <dbReference type="SAM" id="SignalP"/>
    </source>
</evidence>
<dbReference type="Pfam" id="PF00419">
    <property type="entry name" value="Fimbrial"/>
    <property type="match status" value="1"/>
</dbReference>
<dbReference type="Proteomes" id="UP000813349">
    <property type="component" value="Unassembled WGS sequence"/>
</dbReference>
<dbReference type="Proteomes" id="UP000077278">
    <property type="component" value="Unassembled WGS sequence"/>
</dbReference>
<evidence type="ECO:0000313" key="15">
    <source>
        <dbReference type="Proteomes" id="UP000077278"/>
    </source>
</evidence>
<reference evidence="8 13" key="1">
    <citation type="submission" date="2015-06" db="EMBL/GenBank/DDBJ databases">
        <authorList>
            <person name="Adams M."/>
            <person name="Sutton G."/>
            <person name="Nelson K."/>
            <person name="Bonomo R."/>
            <person name="McCorrison J."/>
            <person name="Sanka R."/>
            <person name="Brinkac L."/>
            <person name="Nierman W."/>
        </authorList>
    </citation>
    <scope>NUCLEOTIDE SEQUENCE [LARGE SCALE GENOMIC DNA]</scope>
    <source>
        <strain evidence="8 13">GN02692</strain>
    </source>
</reference>
<keyword evidence="4" id="KW-0281">Fimbrium</keyword>
<evidence type="ECO:0000313" key="17">
    <source>
        <dbReference type="Proteomes" id="UP000813349"/>
    </source>
</evidence>
<dbReference type="EMBL" id="JAFKCP010000007">
    <property type="protein sequence ID" value="MBU3767606.1"/>
    <property type="molecule type" value="Genomic_DNA"/>
</dbReference>
<dbReference type="Proteomes" id="UP000077063">
    <property type="component" value="Unassembled WGS sequence"/>
</dbReference>
<dbReference type="InterPro" id="IPR050263">
    <property type="entry name" value="Bact_Fimbrial_Adh_Pro"/>
</dbReference>
<evidence type="ECO:0000313" key="7">
    <source>
        <dbReference type="EMBL" id="BCL41707.1"/>
    </source>
</evidence>
<sequence>MTRTGTLLLLTLAMACPASAHTVVIEGGKVHLRGELVNGGCAVAPDSQNMRIDMGQYRTNSFSGVGSFSTVNVPFTVRLLDCSVDVSRTVGIQFQGATPAEDPQVFLATSRPGETPVSSGVGLALFDEQQRQIIPNATAVSWLPIDTRELAFHFSARYRAISEHLEPGKIQSDVWFTLIYP</sequence>
<protein>
    <submittedName>
        <fullName evidence="7 8">Fimbrial protein</fullName>
    </submittedName>
    <submittedName>
        <fullName evidence="9">Type 1 fimbrial protein subunit FimI</fullName>
    </submittedName>
</protein>
<feature type="domain" description="Fimbrial-type adhesion" evidence="6">
    <location>
        <begin position="31"/>
        <end position="180"/>
    </location>
</feature>
<dbReference type="PROSITE" id="PS51257">
    <property type="entry name" value="PROKAR_LIPOPROTEIN"/>
    <property type="match status" value="1"/>
</dbReference>
<reference evidence="7" key="4">
    <citation type="journal article" date="2020" name="J Glob Antimicrob Resist">
        <title>Genomic characterization of clinical Enterobacter roggenkampii co-harboring blaIMP-1- and blaGES-5-encoding IncP6 and mcr-9-encoding IncHI2 plasmids isolated in Japan.</title>
        <authorList>
            <person name="Umeda K."/>
            <person name="Nakamura H."/>
            <person name="Fukuda A."/>
            <person name="Matsumoto Y."/>
            <person name="Motooka D."/>
            <person name="Nakamura S."/>
            <person name="Yasui Y."/>
            <person name="Yoshida H."/>
            <person name="Kawahara R."/>
        </authorList>
    </citation>
    <scope>NUCLEOTIDE SEQUENCE</scope>
    <source>
        <strain evidence="7">OIPH-N260</strain>
    </source>
</reference>
<dbReference type="Proteomes" id="UP000255291">
    <property type="component" value="Unassembled WGS sequence"/>
</dbReference>